<feature type="transmembrane region" description="Helical" evidence="6">
    <location>
        <begin position="184"/>
        <end position="205"/>
    </location>
</feature>
<comment type="subcellular location">
    <subcellularLocation>
        <location evidence="1">Cell membrane</location>
        <topology evidence="1">Multi-pass membrane protein</topology>
    </subcellularLocation>
</comment>
<dbReference type="KEGG" id="dcb:C3Y92_06155"/>
<gene>
    <name evidence="8" type="ORF">C3Y92_06155</name>
</gene>
<name>A0A4P6HK38_9BACT</name>
<feature type="domain" description="EamA" evidence="7">
    <location>
        <begin position="7"/>
        <end position="146"/>
    </location>
</feature>
<evidence type="ECO:0000256" key="6">
    <source>
        <dbReference type="SAM" id="Phobius"/>
    </source>
</evidence>
<protein>
    <submittedName>
        <fullName evidence="8">EamA family transporter</fullName>
    </submittedName>
</protein>
<keyword evidence="2" id="KW-1003">Cell membrane</keyword>
<keyword evidence="4 6" id="KW-1133">Transmembrane helix</keyword>
<feature type="domain" description="EamA" evidence="7">
    <location>
        <begin position="157"/>
        <end position="286"/>
    </location>
</feature>
<evidence type="ECO:0000313" key="8">
    <source>
        <dbReference type="EMBL" id="QAZ66844.1"/>
    </source>
</evidence>
<reference evidence="8 9" key="1">
    <citation type="submission" date="2018-02" db="EMBL/GenBank/DDBJ databases">
        <title>Genome sequence of Desulfovibrio carbinolicus DSM 3852.</title>
        <authorList>
            <person name="Wilbanks E."/>
            <person name="Skennerton C.T."/>
            <person name="Orphan V.J."/>
        </authorList>
    </citation>
    <scope>NUCLEOTIDE SEQUENCE [LARGE SCALE GENOMIC DNA]</scope>
    <source>
        <strain evidence="8 9">DSM 3852</strain>
    </source>
</reference>
<sequence>MRQASLRADILCLVTALIWGFAFVAQRMGMDHIGPMAFNGIRFALGAMVLAPLAIRSLRYPPPAPFLPGAKDGFPWLGGLVAGGVLFAGATLQQVGMLYTTAGKAGFITGLYVVLVPLLGLFFGQKAARGDVLGAVAAAVGLYFLSVTEDFTLAPGDGLELVGAVFWAAHVLVIGWLSPRTRALPLALAQYAVCSILSLTAAVIFEDTTWAGVAGAGWAILYGGVLSVGVAYTLQVVAQRDANPTHAAVLLSFETVFAAVGGALFLDESLGGRGLFGCCLMFAGMLAAQLWPRKPAST</sequence>
<evidence type="ECO:0000256" key="3">
    <source>
        <dbReference type="ARBA" id="ARBA00022692"/>
    </source>
</evidence>
<dbReference type="InterPro" id="IPR037185">
    <property type="entry name" value="EmrE-like"/>
</dbReference>
<dbReference type="EMBL" id="CP026538">
    <property type="protein sequence ID" value="QAZ66844.1"/>
    <property type="molecule type" value="Genomic_DNA"/>
</dbReference>
<dbReference type="Proteomes" id="UP000293296">
    <property type="component" value="Chromosome"/>
</dbReference>
<dbReference type="PANTHER" id="PTHR42920:SF5">
    <property type="entry name" value="EAMA DOMAIN-CONTAINING PROTEIN"/>
    <property type="match status" value="1"/>
</dbReference>
<keyword evidence="9" id="KW-1185">Reference proteome</keyword>
<feature type="transmembrane region" description="Helical" evidence="6">
    <location>
        <begin position="76"/>
        <end position="99"/>
    </location>
</feature>
<feature type="transmembrane region" description="Helical" evidence="6">
    <location>
        <begin position="246"/>
        <end position="266"/>
    </location>
</feature>
<evidence type="ECO:0000256" key="2">
    <source>
        <dbReference type="ARBA" id="ARBA00022475"/>
    </source>
</evidence>
<dbReference type="RefSeq" id="WP_129350726.1">
    <property type="nucleotide sequence ID" value="NZ_CP026538.1"/>
</dbReference>
<feature type="transmembrane region" description="Helical" evidence="6">
    <location>
        <begin position="130"/>
        <end position="146"/>
    </location>
</feature>
<dbReference type="InterPro" id="IPR051258">
    <property type="entry name" value="Diverse_Substrate_Transporter"/>
</dbReference>
<dbReference type="OrthoDB" id="9804865at2"/>
<feature type="transmembrane region" description="Helical" evidence="6">
    <location>
        <begin position="272"/>
        <end position="291"/>
    </location>
</feature>
<dbReference type="PANTHER" id="PTHR42920">
    <property type="entry name" value="OS03G0707200 PROTEIN-RELATED"/>
    <property type="match status" value="1"/>
</dbReference>
<feature type="transmembrane region" description="Helical" evidence="6">
    <location>
        <begin position="158"/>
        <end position="177"/>
    </location>
</feature>
<dbReference type="GO" id="GO:0005886">
    <property type="term" value="C:plasma membrane"/>
    <property type="evidence" value="ECO:0007669"/>
    <property type="project" value="UniProtKB-SubCell"/>
</dbReference>
<dbReference type="InterPro" id="IPR000620">
    <property type="entry name" value="EamA_dom"/>
</dbReference>
<keyword evidence="3 6" id="KW-0812">Transmembrane</keyword>
<accession>A0A4P6HK38</accession>
<dbReference type="Pfam" id="PF00892">
    <property type="entry name" value="EamA"/>
    <property type="match status" value="2"/>
</dbReference>
<feature type="transmembrane region" description="Helical" evidence="6">
    <location>
        <begin position="211"/>
        <end position="234"/>
    </location>
</feature>
<evidence type="ECO:0000259" key="7">
    <source>
        <dbReference type="Pfam" id="PF00892"/>
    </source>
</evidence>
<feature type="transmembrane region" description="Helical" evidence="6">
    <location>
        <begin position="37"/>
        <end position="55"/>
    </location>
</feature>
<evidence type="ECO:0000256" key="4">
    <source>
        <dbReference type="ARBA" id="ARBA00022989"/>
    </source>
</evidence>
<evidence type="ECO:0000313" key="9">
    <source>
        <dbReference type="Proteomes" id="UP000293296"/>
    </source>
</evidence>
<evidence type="ECO:0000256" key="1">
    <source>
        <dbReference type="ARBA" id="ARBA00004651"/>
    </source>
</evidence>
<dbReference type="AlphaFoldDB" id="A0A4P6HK38"/>
<feature type="transmembrane region" description="Helical" evidence="6">
    <location>
        <begin position="7"/>
        <end position="25"/>
    </location>
</feature>
<dbReference type="SUPFAM" id="SSF103481">
    <property type="entry name" value="Multidrug resistance efflux transporter EmrE"/>
    <property type="match status" value="2"/>
</dbReference>
<evidence type="ECO:0000256" key="5">
    <source>
        <dbReference type="ARBA" id="ARBA00023136"/>
    </source>
</evidence>
<keyword evidence="5 6" id="KW-0472">Membrane</keyword>
<proteinExistence type="predicted"/>
<feature type="transmembrane region" description="Helical" evidence="6">
    <location>
        <begin position="105"/>
        <end position="123"/>
    </location>
</feature>
<organism evidence="8 9">
    <name type="scientific">Solidesulfovibrio carbinolicus</name>
    <dbReference type="NCBI Taxonomy" id="296842"/>
    <lineage>
        <taxon>Bacteria</taxon>
        <taxon>Pseudomonadati</taxon>
        <taxon>Thermodesulfobacteriota</taxon>
        <taxon>Desulfovibrionia</taxon>
        <taxon>Desulfovibrionales</taxon>
        <taxon>Desulfovibrionaceae</taxon>
        <taxon>Solidesulfovibrio</taxon>
    </lineage>
</organism>